<accession>A0ACC1MZR7</accession>
<evidence type="ECO:0000313" key="1">
    <source>
        <dbReference type="EMBL" id="KAJ2972340.1"/>
    </source>
</evidence>
<evidence type="ECO:0000313" key="2">
    <source>
        <dbReference type="Proteomes" id="UP001143856"/>
    </source>
</evidence>
<name>A0ACC1MZR7_9PEZI</name>
<protein>
    <submittedName>
        <fullName evidence="1">Uncharacterized protein</fullName>
    </submittedName>
</protein>
<sequence>MRHAGDEYMLNSSRRPSLVHNNTHCVDGGGHGYQPASFDYGYHHPNRAQSLSAGSAHFDRASIGPAAYEHPFPESYMRYGNFGMTSHGDGKRKRRGNLPKETTDKLRAWFHAHLTHPYPTEDEKQEFMRRTGLQMNQISNWFINARRRHLPGILNDARAESNAMNSHTTDGGSNALPPNEPTDYDHEGSEESNYDDAEVESAKGGSTTEIERGST</sequence>
<proteinExistence type="predicted"/>
<keyword evidence="2" id="KW-1185">Reference proteome</keyword>
<reference evidence="1" key="1">
    <citation type="submission" date="2022-10" db="EMBL/GenBank/DDBJ databases">
        <title>Genome Sequence of Xylaria curta.</title>
        <authorList>
            <person name="Buettner E."/>
        </authorList>
    </citation>
    <scope>NUCLEOTIDE SEQUENCE</scope>
    <source>
        <strain evidence="1">Babe10</strain>
    </source>
</reference>
<dbReference type="Proteomes" id="UP001143856">
    <property type="component" value="Unassembled WGS sequence"/>
</dbReference>
<gene>
    <name evidence="1" type="ORF">NUW58_g9203</name>
</gene>
<organism evidence="1 2">
    <name type="scientific">Xylaria curta</name>
    <dbReference type="NCBI Taxonomy" id="42375"/>
    <lineage>
        <taxon>Eukaryota</taxon>
        <taxon>Fungi</taxon>
        <taxon>Dikarya</taxon>
        <taxon>Ascomycota</taxon>
        <taxon>Pezizomycotina</taxon>
        <taxon>Sordariomycetes</taxon>
        <taxon>Xylariomycetidae</taxon>
        <taxon>Xylariales</taxon>
        <taxon>Xylariaceae</taxon>
        <taxon>Xylaria</taxon>
    </lineage>
</organism>
<dbReference type="EMBL" id="JAPDGR010003185">
    <property type="protein sequence ID" value="KAJ2972340.1"/>
    <property type="molecule type" value="Genomic_DNA"/>
</dbReference>
<comment type="caution">
    <text evidence="1">The sequence shown here is derived from an EMBL/GenBank/DDBJ whole genome shotgun (WGS) entry which is preliminary data.</text>
</comment>